<accession>A0A4P6JZA4</accession>
<dbReference type="InterPro" id="IPR016181">
    <property type="entry name" value="Acyl_CoA_acyltransferase"/>
</dbReference>
<feature type="domain" description="N-acetyltransferase" evidence="1">
    <location>
        <begin position="18"/>
        <end position="183"/>
    </location>
</feature>
<dbReference type="OrthoDB" id="9795206at2"/>
<dbReference type="SUPFAM" id="SSF55729">
    <property type="entry name" value="Acyl-CoA N-acyltransferases (Nat)"/>
    <property type="match status" value="1"/>
</dbReference>
<dbReference type="Proteomes" id="UP000290365">
    <property type="component" value="Chromosome"/>
</dbReference>
<dbReference type="KEGG" id="kbs:EPA93_36010"/>
<organism evidence="2 3">
    <name type="scientific">Ktedonosporobacter rubrisoli</name>
    <dbReference type="NCBI Taxonomy" id="2509675"/>
    <lineage>
        <taxon>Bacteria</taxon>
        <taxon>Bacillati</taxon>
        <taxon>Chloroflexota</taxon>
        <taxon>Ktedonobacteria</taxon>
        <taxon>Ktedonobacterales</taxon>
        <taxon>Ktedonosporobacteraceae</taxon>
        <taxon>Ktedonosporobacter</taxon>
    </lineage>
</organism>
<dbReference type="InterPro" id="IPR000182">
    <property type="entry name" value="GNAT_dom"/>
</dbReference>
<evidence type="ECO:0000313" key="2">
    <source>
        <dbReference type="EMBL" id="QBD81089.1"/>
    </source>
</evidence>
<evidence type="ECO:0000313" key="3">
    <source>
        <dbReference type="Proteomes" id="UP000290365"/>
    </source>
</evidence>
<dbReference type="AlphaFoldDB" id="A0A4P6JZA4"/>
<keyword evidence="2" id="KW-0808">Transferase</keyword>
<sequence length="195" mass="23086">MHLMELDTSTSIWQGKRVRLRSHEPGDWEHYWIWDQDSETERKDGNLAFPRSQERLKQWAQEAAVRKPEGNNWNFLIENNEGRVVGRIGTHDRNPRAGHFGYGLVIGKEHRRKGYASEAILLLLRYYFRELRYQKVTIEIASFNQDSTGLHEHLGFQLEGRIRRAGFTNGQYFDELHYGLTVEEFEQKHAHRFSS</sequence>
<dbReference type="PANTHER" id="PTHR43415:SF5">
    <property type="entry name" value="ACETYLTRANSFERASE"/>
    <property type="match status" value="1"/>
</dbReference>
<dbReference type="PANTHER" id="PTHR43415">
    <property type="entry name" value="SPERMIDINE N(1)-ACETYLTRANSFERASE"/>
    <property type="match status" value="1"/>
</dbReference>
<protein>
    <submittedName>
        <fullName evidence="2">N-acetyltransferase</fullName>
    </submittedName>
</protein>
<evidence type="ECO:0000259" key="1">
    <source>
        <dbReference type="PROSITE" id="PS51186"/>
    </source>
</evidence>
<proteinExistence type="predicted"/>
<dbReference type="Pfam" id="PF13302">
    <property type="entry name" value="Acetyltransf_3"/>
    <property type="match status" value="1"/>
</dbReference>
<dbReference type="PROSITE" id="PS51186">
    <property type="entry name" value="GNAT"/>
    <property type="match status" value="1"/>
</dbReference>
<dbReference type="GO" id="GO:0016747">
    <property type="term" value="F:acyltransferase activity, transferring groups other than amino-acyl groups"/>
    <property type="evidence" value="ECO:0007669"/>
    <property type="project" value="InterPro"/>
</dbReference>
<reference evidence="2 3" key="1">
    <citation type="submission" date="2019-01" db="EMBL/GenBank/DDBJ databases">
        <title>Ktedonosporobacter rubrisoli SCAWS-G2.</title>
        <authorList>
            <person name="Huang Y."/>
            <person name="Yan B."/>
        </authorList>
    </citation>
    <scope>NUCLEOTIDE SEQUENCE [LARGE SCALE GENOMIC DNA]</scope>
    <source>
        <strain evidence="2 3">SCAWS-G2</strain>
    </source>
</reference>
<gene>
    <name evidence="2" type="ORF">EPA93_36010</name>
</gene>
<dbReference type="CDD" id="cd04301">
    <property type="entry name" value="NAT_SF"/>
    <property type="match status" value="1"/>
</dbReference>
<dbReference type="Gene3D" id="3.40.630.30">
    <property type="match status" value="1"/>
</dbReference>
<name>A0A4P6JZA4_KTERU</name>
<keyword evidence="3" id="KW-1185">Reference proteome</keyword>
<dbReference type="EMBL" id="CP035758">
    <property type="protein sequence ID" value="QBD81089.1"/>
    <property type="molecule type" value="Genomic_DNA"/>
</dbReference>